<dbReference type="SUPFAM" id="SSF51735">
    <property type="entry name" value="NAD(P)-binding Rossmann-fold domains"/>
    <property type="match status" value="1"/>
</dbReference>
<reference evidence="3 4" key="1">
    <citation type="submission" date="2019-03" db="EMBL/GenBank/DDBJ databases">
        <title>Genomics of glacier-inhabiting Cryobacterium strains.</title>
        <authorList>
            <person name="Liu Q."/>
            <person name="Xin Y.-H."/>
        </authorList>
    </citation>
    <scope>NUCLEOTIDE SEQUENCE [LARGE SCALE GENOMIC DNA]</scope>
    <source>
        <strain evidence="3 4">Hh4</strain>
    </source>
</reference>
<keyword evidence="1" id="KW-0521">NADP</keyword>
<keyword evidence="4" id="KW-1185">Reference proteome</keyword>
<dbReference type="InterPro" id="IPR013154">
    <property type="entry name" value="ADH-like_N"/>
</dbReference>
<accession>A0A4R9B8P7</accession>
<feature type="domain" description="Enoyl reductase (ER)" evidence="2">
    <location>
        <begin position="29"/>
        <end position="317"/>
    </location>
</feature>
<dbReference type="EMBL" id="SOHH01000066">
    <property type="protein sequence ID" value="TFD76976.1"/>
    <property type="molecule type" value="Genomic_DNA"/>
</dbReference>
<dbReference type="OrthoDB" id="4190732at2"/>
<dbReference type="CDD" id="cd05289">
    <property type="entry name" value="MDR_like_2"/>
    <property type="match status" value="1"/>
</dbReference>
<dbReference type="Gene3D" id="3.40.50.720">
    <property type="entry name" value="NAD(P)-binding Rossmann-like Domain"/>
    <property type="match status" value="1"/>
</dbReference>
<protein>
    <submittedName>
        <fullName evidence="3">NADP-dependent oxidoreductase</fullName>
    </submittedName>
</protein>
<comment type="caution">
    <text evidence="3">The sequence shown here is derived from an EMBL/GenBank/DDBJ whole genome shotgun (WGS) entry which is preliminary data.</text>
</comment>
<evidence type="ECO:0000313" key="3">
    <source>
        <dbReference type="EMBL" id="TFD76976.1"/>
    </source>
</evidence>
<dbReference type="GO" id="GO:0016491">
    <property type="term" value="F:oxidoreductase activity"/>
    <property type="evidence" value="ECO:0007669"/>
    <property type="project" value="InterPro"/>
</dbReference>
<evidence type="ECO:0000259" key="2">
    <source>
        <dbReference type="SMART" id="SM00829"/>
    </source>
</evidence>
<gene>
    <name evidence="3" type="ORF">E3T48_09515</name>
</gene>
<dbReference type="SUPFAM" id="SSF50129">
    <property type="entry name" value="GroES-like"/>
    <property type="match status" value="1"/>
</dbReference>
<dbReference type="Pfam" id="PF13602">
    <property type="entry name" value="ADH_zinc_N_2"/>
    <property type="match status" value="1"/>
</dbReference>
<dbReference type="Gene3D" id="3.90.180.10">
    <property type="entry name" value="Medium-chain alcohol dehydrogenases, catalytic domain"/>
    <property type="match status" value="1"/>
</dbReference>
<evidence type="ECO:0000313" key="4">
    <source>
        <dbReference type="Proteomes" id="UP000298313"/>
    </source>
</evidence>
<dbReference type="InterPro" id="IPR011032">
    <property type="entry name" value="GroES-like_sf"/>
</dbReference>
<name>A0A4R9B8P7_9MICO</name>
<dbReference type="InterPro" id="IPR020843">
    <property type="entry name" value="ER"/>
</dbReference>
<proteinExistence type="predicted"/>
<dbReference type="PANTHER" id="PTHR44154:SF1">
    <property type="entry name" value="QUINONE OXIDOREDUCTASE"/>
    <property type="match status" value="1"/>
</dbReference>
<dbReference type="AlphaFoldDB" id="A0A4R9B8P7"/>
<dbReference type="InterPro" id="IPR036291">
    <property type="entry name" value="NAD(P)-bd_dom_sf"/>
</dbReference>
<sequence>MKSRVASMTRGDSLLQRRFMRTAVVSTPGGPEAIQIVDRPMPIPGEGQVLIRVEAATVNPVDAQTRAGTYHDLGWVTVPEVGLGWDVVGTVDALGLGVETVATGDRVAVLIGGVDRPYSAYAEWILASATDIAHVPSTLTSARAATIPLNATTAHQALNLFGPPDGRSLLITGAAGAVGNFAAEMAVRRGFAVTGLARPTDRDVVLNTGASFMDTVPAGLVFDAALDAAAIGDTIVASICDNGMYVGVVPPAVPAMTRGITTQAIMASADGPLLARLLDSASRGEISTRVHSLLLLNDAPEAHRLMEAGGLRGRIVLVPNL</sequence>
<dbReference type="InterPro" id="IPR051603">
    <property type="entry name" value="Zinc-ADH_QOR/CCCR"/>
</dbReference>
<dbReference type="SMART" id="SM00829">
    <property type="entry name" value="PKS_ER"/>
    <property type="match status" value="1"/>
</dbReference>
<organism evidence="3 4">
    <name type="scientific">Cryobacterium fucosi</name>
    <dbReference type="NCBI Taxonomy" id="1259157"/>
    <lineage>
        <taxon>Bacteria</taxon>
        <taxon>Bacillati</taxon>
        <taxon>Actinomycetota</taxon>
        <taxon>Actinomycetes</taxon>
        <taxon>Micrococcales</taxon>
        <taxon>Microbacteriaceae</taxon>
        <taxon>Cryobacterium</taxon>
    </lineage>
</organism>
<dbReference type="PANTHER" id="PTHR44154">
    <property type="entry name" value="QUINONE OXIDOREDUCTASE"/>
    <property type="match status" value="1"/>
</dbReference>
<dbReference type="Pfam" id="PF08240">
    <property type="entry name" value="ADH_N"/>
    <property type="match status" value="1"/>
</dbReference>
<evidence type="ECO:0000256" key="1">
    <source>
        <dbReference type="ARBA" id="ARBA00022857"/>
    </source>
</evidence>
<dbReference type="Proteomes" id="UP000298313">
    <property type="component" value="Unassembled WGS sequence"/>
</dbReference>